<gene>
    <name evidence="9" type="primary">trpF</name>
    <name evidence="11" type="ORF">AWE51_05900</name>
</gene>
<dbReference type="EC" id="5.3.1.24" evidence="3 9"/>
<organism evidence="11 12">
    <name type="scientific">Aquimarina aggregata</name>
    <dbReference type="NCBI Taxonomy" id="1642818"/>
    <lineage>
        <taxon>Bacteria</taxon>
        <taxon>Pseudomonadati</taxon>
        <taxon>Bacteroidota</taxon>
        <taxon>Flavobacteriia</taxon>
        <taxon>Flavobacteriales</taxon>
        <taxon>Flavobacteriaceae</taxon>
        <taxon>Aquimarina</taxon>
    </lineage>
</organism>
<comment type="similarity">
    <text evidence="9">Belongs to the TrpF family.</text>
</comment>
<dbReference type="SUPFAM" id="SSF51366">
    <property type="entry name" value="Ribulose-phoshate binding barrel"/>
    <property type="match status" value="1"/>
</dbReference>
<dbReference type="EMBL" id="LQRT01000013">
    <property type="protein sequence ID" value="KZS40483.1"/>
    <property type="molecule type" value="Genomic_DNA"/>
</dbReference>
<evidence type="ECO:0000259" key="10">
    <source>
        <dbReference type="Pfam" id="PF00697"/>
    </source>
</evidence>
<accession>A0A163AEH1</accession>
<evidence type="ECO:0000256" key="6">
    <source>
        <dbReference type="ARBA" id="ARBA00022822"/>
    </source>
</evidence>
<sequence length="209" mass="24036">MKYEENITAVADLKPDYLGFIFYEKSPRNFEEDISELPDTIKKTGVFVDASINFIIEKVVKFGFNAIQLHGNESPEYCQELRNQLDGPQRPSGSRHIEVWKVFSIKDQFDFEILKSYEGIVDYFLFDTKGKEKGGNGYTFDWRVLENYPSTTPFILSGGIGLNEIEKIKEIMKTGLPIYALDVNSKFETAPGLKNIEDLKEFKKQLFSN</sequence>
<evidence type="ECO:0000256" key="9">
    <source>
        <dbReference type="HAMAP-Rule" id="MF_00135"/>
    </source>
</evidence>
<evidence type="ECO:0000256" key="8">
    <source>
        <dbReference type="ARBA" id="ARBA00023235"/>
    </source>
</evidence>
<dbReference type="STRING" id="1642818.AWE51_05900"/>
<reference evidence="11 12" key="1">
    <citation type="submission" date="2016-01" db="EMBL/GenBank/DDBJ databases">
        <title>The draft genome sequence of Aquimarina sp. RZW4-3-2.</title>
        <authorList>
            <person name="Wang Y."/>
        </authorList>
    </citation>
    <scope>NUCLEOTIDE SEQUENCE [LARGE SCALE GENOMIC DNA]</scope>
    <source>
        <strain evidence="11 12">RZW4-3-2</strain>
    </source>
</reference>
<evidence type="ECO:0000256" key="1">
    <source>
        <dbReference type="ARBA" id="ARBA00001164"/>
    </source>
</evidence>
<dbReference type="Proteomes" id="UP000076715">
    <property type="component" value="Unassembled WGS sequence"/>
</dbReference>
<keyword evidence="5 9" id="KW-0028">Amino-acid biosynthesis</keyword>
<comment type="caution">
    <text evidence="11">The sequence shown here is derived from an EMBL/GenBank/DDBJ whole genome shotgun (WGS) entry which is preliminary data.</text>
</comment>
<dbReference type="CDD" id="cd00405">
    <property type="entry name" value="PRAI"/>
    <property type="match status" value="1"/>
</dbReference>
<evidence type="ECO:0000256" key="4">
    <source>
        <dbReference type="ARBA" id="ARBA00022272"/>
    </source>
</evidence>
<evidence type="ECO:0000313" key="11">
    <source>
        <dbReference type="EMBL" id="KZS40483.1"/>
    </source>
</evidence>
<dbReference type="InterPro" id="IPR011060">
    <property type="entry name" value="RibuloseP-bd_barrel"/>
</dbReference>
<name>A0A163AEH1_9FLAO</name>
<dbReference type="Pfam" id="PF00697">
    <property type="entry name" value="PRAI"/>
    <property type="match status" value="1"/>
</dbReference>
<dbReference type="OrthoDB" id="9786954at2"/>
<evidence type="ECO:0000256" key="7">
    <source>
        <dbReference type="ARBA" id="ARBA00023141"/>
    </source>
</evidence>
<feature type="domain" description="N-(5'phosphoribosyl) anthranilate isomerase (PRAI)" evidence="10">
    <location>
        <begin position="5"/>
        <end position="204"/>
    </location>
</feature>
<protein>
    <recommendedName>
        <fullName evidence="4 9">N-(5'-phosphoribosyl)anthranilate isomerase</fullName>
        <shortName evidence="9">PRAI</shortName>
        <ecNumber evidence="3 9">5.3.1.24</ecNumber>
    </recommendedName>
</protein>
<dbReference type="PANTHER" id="PTHR42894:SF1">
    <property type="entry name" value="N-(5'-PHOSPHORIBOSYL)ANTHRANILATE ISOMERASE"/>
    <property type="match status" value="1"/>
</dbReference>
<dbReference type="InterPro" id="IPR013785">
    <property type="entry name" value="Aldolase_TIM"/>
</dbReference>
<evidence type="ECO:0000256" key="2">
    <source>
        <dbReference type="ARBA" id="ARBA00004664"/>
    </source>
</evidence>
<dbReference type="GO" id="GO:0000162">
    <property type="term" value="P:L-tryptophan biosynthetic process"/>
    <property type="evidence" value="ECO:0007669"/>
    <property type="project" value="UniProtKB-UniRule"/>
</dbReference>
<keyword evidence="12" id="KW-1185">Reference proteome</keyword>
<dbReference type="GO" id="GO:0004640">
    <property type="term" value="F:phosphoribosylanthranilate isomerase activity"/>
    <property type="evidence" value="ECO:0007669"/>
    <property type="project" value="UniProtKB-UniRule"/>
</dbReference>
<keyword evidence="6 9" id="KW-0822">Tryptophan biosynthesis</keyword>
<keyword evidence="7 9" id="KW-0057">Aromatic amino acid biosynthesis</keyword>
<dbReference type="InterPro" id="IPR044643">
    <property type="entry name" value="TrpF_fam"/>
</dbReference>
<evidence type="ECO:0000256" key="5">
    <source>
        <dbReference type="ARBA" id="ARBA00022605"/>
    </source>
</evidence>
<proteinExistence type="inferred from homology"/>
<dbReference type="UniPathway" id="UPA00035">
    <property type="reaction ID" value="UER00042"/>
</dbReference>
<comment type="catalytic activity">
    <reaction evidence="1 9">
        <text>N-(5-phospho-beta-D-ribosyl)anthranilate = 1-(2-carboxyphenylamino)-1-deoxy-D-ribulose 5-phosphate</text>
        <dbReference type="Rhea" id="RHEA:21540"/>
        <dbReference type="ChEBI" id="CHEBI:18277"/>
        <dbReference type="ChEBI" id="CHEBI:58613"/>
        <dbReference type="EC" id="5.3.1.24"/>
    </reaction>
</comment>
<dbReference type="InterPro" id="IPR001240">
    <property type="entry name" value="PRAI_dom"/>
</dbReference>
<keyword evidence="8 9" id="KW-0413">Isomerase</keyword>
<dbReference type="PANTHER" id="PTHR42894">
    <property type="entry name" value="N-(5'-PHOSPHORIBOSYL)ANTHRANILATE ISOMERASE"/>
    <property type="match status" value="1"/>
</dbReference>
<evidence type="ECO:0000256" key="3">
    <source>
        <dbReference type="ARBA" id="ARBA00012572"/>
    </source>
</evidence>
<evidence type="ECO:0000313" key="12">
    <source>
        <dbReference type="Proteomes" id="UP000076715"/>
    </source>
</evidence>
<dbReference type="HAMAP" id="MF_00135">
    <property type="entry name" value="PRAI"/>
    <property type="match status" value="1"/>
</dbReference>
<dbReference type="Gene3D" id="3.20.20.70">
    <property type="entry name" value="Aldolase class I"/>
    <property type="match status" value="1"/>
</dbReference>
<dbReference type="AlphaFoldDB" id="A0A163AEH1"/>
<comment type="pathway">
    <text evidence="2 9">Amino-acid biosynthesis; L-tryptophan biosynthesis; L-tryptophan from chorismate: step 3/5.</text>
</comment>